<dbReference type="PROSITE" id="PS51885">
    <property type="entry name" value="NEPRILYSIN"/>
    <property type="match status" value="1"/>
</dbReference>
<dbReference type="SUPFAM" id="SSF55486">
    <property type="entry name" value="Metalloproteases ('zincins'), catalytic domain"/>
    <property type="match status" value="1"/>
</dbReference>
<dbReference type="GO" id="GO:0005886">
    <property type="term" value="C:plasma membrane"/>
    <property type="evidence" value="ECO:0007669"/>
    <property type="project" value="TreeGrafter"/>
</dbReference>
<evidence type="ECO:0000313" key="4">
    <source>
        <dbReference type="Proteomes" id="UP001177023"/>
    </source>
</evidence>
<proteinExistence type="inferred from homology"/>
<evidence type="ECO:0000259" key="2">
    <source>
        <dbReference type="Pfam" id="PF01431"/>
    </source>
</evidence>
<dbReference type="Proteomes" id="UP001177023">
    <property type="component" value="Unassembled WGS sequence"/>
</dbReference>
<dbReference type="Gene3D" id="3.40.390.10">
    <property type="entry name" value="Collagenase (Catalytic Domain)"/>
    <property type="match status" value="2"/>
</dbReference>
<dbReference type="Pfam" id="PF01431">
    <property type="entry name" value="Peptidase_M13"/>
    <property type="match status" value="1"/>
</dbReference>
<feature type="non-terminal residue" evidence="3">
    <location>
        <position position="555"/>
    </location>
</feature>
<dbReference type="InterPro" id="IPR018497">
    <property type="entry name" value="Peptidase_M13_C"/>
</dbReference>
<dbReference type="PANTHER" id="PTHR11733:SF167">
    <property type="entry name" value="FI17812P1-RELATED"/>
    <property type="match status" value="1"/>
</dbReference>
<keyword evidence="4" id="KW-1185">Reference proteome</keyword>
<dbReference type="EMBL" id="CATQJA010000568">
    <property type="protein sequence ID" value="CAJ0561590.1"/>
    <property type="molecule type" value="Genomic_DNA"/>
</dbReference>
<organism evidence="3 4">
    <name type="scientific">Mesorhabditis spiculigera</name>
    <dbReference type="NCBI Taxonomy" id="96644"/>
    <lineage>
        <taxon>Eukaryota</taxon>
        <taxon>Metazoa</taxon>
        <taxon>Ecdysozoa</taxon>
        <taxon>Nematoda</taxon>
        <taxon>Chromadorea</taxon>
        <taxon>Rhabditida</taxon>
        <taxon>Rhabditina</taxon>
        <taxon>Rhabditomorpha</taxon>
        <taxon>Rhabditoidea</taxon>
        <taxon>Rhabditidae</taxon>
        <taxon>Mesorhabditinae</taxon>
        <taxon>Mesorhabditis</taxon>
    </lineage>
</organism>
<dbReference type="InterPro" id="IPR042089">
    <property type="entry name" value="Peptidase_M13_dom_2"/>
</dbReference>
<dbReference type="AlphaFoldDB" id="A0AA36FS35"/>
<dbReference type="InterPro" id="IPR000718">
    <property type="entry name" value="Peptidase_M13"/>
</dbReference>
<dbReference type="Gene3D" id="1.10.1380.10">
    <property type="entry name" value="Neutral endopeptidase , domain2"/>
    <property type="match status" value="2"/>
</dbReference>
<dbReference type="PANTHER" id="PTHR11733">
    <property type="entry name" value="ZINC METALLOPROTEASE FAMILY M13 NEPRILYSIN-RELATED"/>
    <property type="match status" value="1"/>
</dbReference>
<protein>
    <recommendedName>
        <fullName evidence="2">Peptidase M13 C-terminal domain-containing protein</fullName>
    </recommendedName>
</protein>
<accession>A0AA36FS35</accession>
<sequence length="555" mass="64467">MEDYKLNNNSVCITEGCVRAAALVIENMNPDADPCEDFHEFACGRFNKRNQEDIFRKMRASMKNRPEAILEEWNAYDVELKRFEPVHTMYDGCKRFKAMTDTTELFRNYARDNFGWVPMLNMGKEMKSPGFTSIMTAFTTQIYMPLFDRIYAGSTSIHLNFPGYLKLGADMQRLERVAFLAPIDVRKLMALRLRDKELKELNDDTKVTITADSEEKLRGTISLLAGLKEETLRNFFFLEWFQQIQDAVELITTQEESCVRWVTASYRHLLTHFFATRRRNPSNDASALELAQKVRGGFHMLLNNHAQLGAKDREEMEVKLDSVNLKIGGDAELLNATFMQQFYDWGGYTSNKSFIDQVFKNQIDLPLKESPLMLDPTSETAEYRPEAHIIELGSFFFTSPFFEHDWPMEAKFAGLGDVIAREYAHSIDGSKGGILDDRTKLRIRQGCITDRFGQKAFLDEKMMMTNEKVLNETYMDDWVERQVWEPPRWPGLQEYAPHQRFFLAQAQKYCGRRLEMAWGEKPGPFRVNIMYANIPQFVQTFSCSKESKMNLVNRC</sequence>
<dbReference type="GO" id="GO:0004222">
    <property type="term" value="F:metalloendopeptidase activity"/>
    <property type="evidence" value="ECO:0007669"/>
    <property type="project" value="InterPro"/>
</dbReference>
<dbReference type="GO" id="GO:0016485">
    <property type="term" value="P:protein processing"/>
    <property type="evidence" value="ECO:0007669"/>
    <property type="project" value="TreeGrafter"/>
</dbReference>
<reference evidence="3" key="1">
    <citation type="submission" date="2023-06" db="EMBL/GenBank/DDBJ databases">
        <authorList>
            <person name="Delattre M."/>
        </authorList>
    </citation>
    <scope>NUCLEOTIDE SEQUENCE</scope>
    <source>
        <strain evidence="3">AF72</strain>
    </source>
</reference>
<evidence type="ECO:0000313" key="3">
    <source>
        <dbReference type="EMBL" id="CAJ0561590.1"/>
    </source>
</evidence>
<comment type="similarity">
    <text evidence="1">Belongs to the peptidase M13 family.</text>
</comment>
<evidence type="ECO:0000256" key="1">
    <source>
        <dbReference type="ARBA" id="ARBA00007357"/>
    </source>
</evidence>
<gene>
    <name evidence="3" type="ORF">MSPICULIGERA_LOCUS1877</name>
</gene>
<comment type="caution">
    <text evidence="3">The sequence shown here is derived from an EMBL/GenBank/DDBJ whole genome shotgun (WGS) entry which is preliminary data.</text>
</comment>
<dbReference type="InterPro" id="IPR024079">
    <property type="entry name" value="MetalloPept_cat_dom_sf"/>
</dbReference>
<feature type="domain" description="Peptidase M13 C-terminal" evidence="2">
    <location>
        <begin position="382"/>
        <end position="555"/>
    </location>
</feature>
<name>A0AA36FS35_9BILA</name>